<feature type="transmembrane region" description="Helical" evidence="7">
    <location>
        <begin position="48"/>
        <end position="68"/>
    </location>
</feature>
<dbReference type="GO" id="GO:0022857">
    <property type="term" value="F:transmembrane transporter activity"/>
    <property type="evidence" value="ECO:0007669"/>
    <property type="project" value="InterPro"/>
</dbReference>
<name>A0A4Q9VGQ5_9HYPH</name>
<dbReference type="Pfam" id="PF07690">
    <property type="entry name" value="MFS_1"/>
    <property type="match status" value="1"/>
</dbReference>
<keyword evidence="10" id="KW-1185">Reference proteome</keyword>
<comment type="caution">
    <text evidence="9">The sequence shown here is derived from an EMBL/GenBank/DDBJ whole genome shotgun (WGS) entry which is preliminary data.</text>
</comment>
<dbReference type="RefSeq" id="WP_131311332.1">
    <property type="nucleotide sequence ID" value="NZ_SJFN01000040.1"/>
</dbReference>
<sequence length="489" mass="50654">MPVASLTDAERLLIVIGALVTLMLAALDQTIVAPALPTIGAQLGDADYLSWVVSAYFLTATAVTPLYGKLADLRGRRPTLYTAIALFTLGSIGCALAPSMAVLIVGRAVQGLGGGGLIALVQTIIGDVVPPIERARYMVYISMVWATASVSGPLLGGVFAEHLHWSMIFWINLPLAAIAVVMIRHSMQKLPDVTRPARLDLVGSALVVVATIALMLALTWGGVREAWGSPTILGLLALSAVLFAGFAHHIARVEEALIPLPILAHPVIAVASSALFFAAGGQVGLSVFAPLWFAQVHGLGPADAGLGLMALSVGTVIGANIAGRMMRRLRHYRRFVLAGLAVSVAATAALAVGASRLPFWAAEILLFADGAGTGTLFPIGTVVVQNAVERRDLGVATGTLSFLRSLGAVVAVAILGAVLLASGDGGFDLGNPNAGFDPVAAARSGAAFTRVFAVAAFGQTIAFVLLCFLEERPLRDRSDEVRPPGTATR</sequence>
<feature type="transmembrane region" description="Helical" evidence="7">
    <location>
        <begin position="263"/>
        <end position="292"/>
    </location>
</feature>
<feature type="transmembrane region" description="Helical" evidence="7">
    <location>
        <begin position="405"/>
        <end position="427"/>
    </location>
</feature>
<evidence type="ECO:0000256" key="3">
    <source>
        <dbReference type="ARBA" id="ARBA00022475"/>
    </source>
</evidence>
<feature type="transmembrane region" description="Helical" evidence="7">
    <location>
        <begin position="304"/>
        <end position="323"/>
    </location>
</feature>
<dbReference type="FunFam" id="1.20.1720.10:FF:000004">
    <property type="entry name" value="EmrB/QacA family drug resistance transporter"/>
    <property type="match status" value="1"/>
</dbReference>
<evidence type="ECO:0000256" key="2">
    <source>
        <dbReference type="ARBA" id="ARBA00022448"/>
    </source>
</evidence>
<evidence type="ECO:0000313" key="9">
    <source>
        <dbReference type="EMBL" id="TBW33693.1"/>
    </source>
</evidence>
<feature type="transmembrane region" description="Helical" evidence="7">
    <location>
        <begin position="232"/>
        <end position="251"/>
    </location>
</feature>
<evidence type="ECO:0000256" key="1">
    <source>
        <dbReference type="ARBA" id="ARBA00004651"/>
    </source>
</evidence>
<feature type="domain" description="Major facilitator superfamily (MFS) profile" evidence="8">
    <location>
        <begin position="14"/>
        <end position="474"/>
    </location>
</feature>
<dbReference type="PRINTS" id="PR01036">
    <property type="entry name" value="TCRTETB"/>
</dbReference>
<evidence type="ECO:0000256" key="7">
    <source>
        <dbReference type="SAM" id="Phobius"/>
    </source>
</evidence>
<feature type="transmembrane region" description="Helical" evidence="7">
    <location>
        <begin position="111"/>
        <end position="130"/>
    </location>
</feature>
<comment type="subcellular location">
    <subcellularLocation>
        <location evidence="1">Cell membrane</location>
        <topology evidence="1">Multi-pass membrane protein</topology>
    </subcellularLocation>
</comment>
<keyword evidence="2" id="KW-0813">Transport</keyword>
<dbReference type="InterPro" id="IPR011701">
    <property type="entry name" value="MFS"/>
</dbReference>
<organism evidence="9 10">
    <name type="scientific">Siculibacillus lacustris</name>
    <dbReference type="NCBI Taxonomy" id="1549641"/>
    <lineage>
        <taxon>Bacteria</taxon>
        <taxon>Pseudomonadati</taxon>
        <taxon>Pseudomonadota</taxon>
        <taxon>Alphaproteobacteria</taxon>
        <taxon>Hyphomicrobiales</taxon>
        <taxon>Ancalomicrobiaceae</taxon>
        <taxon>Siculibacillus</taxon>
    </lineage>
</organism>
<evidence type="ECO:0000259" key="8">
    <source>
        <dbReference type="PROSITE" id="PS50850"/>
    </source>
</evidence>
<keyword evidence="3" id="KW-1003">Cell membrane</keyword>
<accession>A0A4Q9VGQ5</accession>
<dbReference type="InterPro" id="IPR036259">
    <property type="entry name" value="MFS_trans_sf"/>
</dbReference>
<evidence type="ECO:0000256" key="6">
    <source>
        <dbReference type="ARBA" id="ARBA00023136"/>
    </source>
</evidence>
<proteinExistence type="predicted"/>
<evidence type="ECO:0000313" key="10">
    <source>
        <dbReference type="Proteomes" id="UP000292781"/>
    </source>
</evidence>
<dbReference type="PANTHER" id="PTHR23501:SF197">
    <property type="entry name" value="COMD"/>
    <property type="match status" value="1"/>
</dbReference>
<feature type="transmembrane region" description="Helical" evidence="7">
    <location>
        <begin position="335"/>
        <end position="354"/>
    </location>
</feature>
<dbReference type="Proteomes" id="UP000292781">
    <property type="component" value="Unassembled WGS sequence"/>
</dbReference>
<feature type="transmembrane region" description="Helical" evidence="7">
    <location>
        <begin position="167"/>
        <end position="187"/>
    </location>
</feature>
<feature type="transmembrane region" description="Helical" evidence="7">
    <location>
        <begin position="137"/>
        <end position="155"/>
    </location>
</feature>
<gene>
    <name evidence="9" type="ORF">EYW49_19635</name>
</gene>
<evidence type="ECO:0000256" key="4">
    <source>
        <dbReference type="ARBA" id="ARBA00022692"/>
    </source>
</evidence>
<dbReference type="GO" id="GO:0005886">
    <property type="term" value="C:plasma membrane"/>
    <property type="evidence" value="ECO:0007669"/>
    <property type="project" value="UniProtKB-SubCell"/>
</dbReference>
<dbReference type="InterPro" id="IPR020846">
    <property type="entry name" value="MFS_dom"/>
</dbReference>
<feature type="transmembrane region" description="Helical" evidence="7">
    <location>
        <begin position="199"/>
        <end position="220"/>
    </location>
</feature>
<evidence type="ECO:0000256" key="5">
    <source>
        <dbReference type="ARBA" id="ARBA00022989"/>
    </source>
</evidence>
<dbReference type="OrthoDB" id="9812221at2"/>
<dbReference type="Gene3D" id="1.20.1250.20">
    <property type="entry name" value="MFS general substrate transporter like domains"/>
    <property type="match status" value="1"/>
</dbReference>
<dbReference type="CDD" id="cd17502">
    <property type="entry name" value="MFS_Azr1_MDR_like"/>
    <property type="match status" value="1"/>
</dbReference>
<reference evidence="9 10" key="1">
    <citation type="submission" date="2019-02" db="EMBL/GenBank/DDBJ databases">
        <title>Siculibacillus lacustris gen. nov., sp. nov., a new rosette-forming bacterium isolated from a freshwater crater lake (Lake St. Ana, Romania).</title>
        <authorList>
            <person name="Felfoldi T."/>
            <person name="Marton Z."/>
            <person name="Szabo A."/>
            <person name="Mentes A."/>
            <person name="Boka K."/>
            <person name="Marialigeti K."/>
            <person name="Mathe I."/>
            <person name="Koncz M."/>
            <person name="Schumann P."/>
            <person name="Toth E."/>
        </authorList>
    </citation>
    <scope>NUCLEOTIDE SEQUENCE [LARGE SCALE GENOMIC DNA]</scope>
    <source>
        <strain evidence="9 10">SA-279</strain>
    </source>
</reference>
<dbReference type="AlphaFoldDB" id="A0A4Q9VGQ5"/>
<keyword evidence="4 7" id="KW-0812">Transmembrane</keyword>
<feature type="transmembrane region" description="Helical" evidence="7">
    <location>
        <begin position="360"/>
        <end position="384"/>
    </location>
</feature>
<feature type="transmembrane region" description="Helical" evidence="7">
    <location>
        <begin position="447"/>
        <end position="469"/>
    </location>
</feature>
<dbReference type="SUPFAM" id="SSF103473">
    <property type="entry name" value="MFS general substrate transporter"/>
    <property type="match status" value="1"/>
</dbReference>
<dbReference type="EMBL" id="SJFN01000040">
    <property type="protein sequence ID" value="TBW33693.1"/>
    <property type="molecule type" value="Genomic_DNA"/>
</dbReference>
<feature type="transmembrane region" description="Helical" evidence="7">
    <location>
        <begin position="80"/>
        <end position="105"/>
    </location>
</feature>
<keyword evidence="6 7" id="KW-0472">Membrane</keyword>
<keyword evidence="5 7" id="KW-1133">Transmembrane helix</keyword>
<dbReference type="PANTHER" id="PTHR23501">
    <property type="entry name" value="MAJOR FACILITATOR SUPERFAMILY"/>
    <property type="match status" value="1"/>
</dbReference>
<dbReference type="PROSITE" id="PS50850">
    <property type="entry name" value="MFS"/>
    <property type="match status" value="1"/>
</dbReference>
<dbReference type="Gene3D" id="1.20.1720.10">
    <property type="entry name" value="Multidrug resistance protein D"/>
    <property type="match status" value="1"/>
</dbReference>
<feature type="transmembrane region" description="Helical" evidence="7">
    <location>
        <begin position="12"/>
        <end position="36"/>
    </location>
</feature>
<protein>
    <submittedName>
        <fullName evidence="9">MFS transporter</fullName>
    </submittedName>
</protein>